<feature type="transmembrane region" description="Helical" evidence="5">
    <location>
        <begin position="60"/>
        <end position="83"/>
    </location>
</feature>
<name>A0A1I1S3F7_9CLOT</name>
<keyword evidence="3 5" id="KW-1133">Transmembrane helix</keyword>
<feature type="transmembrane region" description="Helical" evidence="5">
    <location>
        <begin position="157"/>
        <end position="176"/>
    </location>
</feature>
<keyword evidence="7" id="KW-1185">Reference proteome</keyword>
<keyword evidence="4 5" id="KW-0472">Membrane</keyword>
<dbReference type="STRING" id="119641.SAMN05421842_1434"/>
<evidence type="ECO:0000256" key="4">
    <source>
        <dbReference type="ARBA" id="ARBA00023136"/>
    </source>
</evidence>
<dbReference type="AlphaFoldDB" id="A0A1I1S3F7"/>
<dbReference type="OrthoDB" id="1679205at2"/>
<keyword evidence="1" id="KW-1003">Cell membrane</keyword>
<protein>
    <submittedName>
        <fullName evidence="6">Putative sporulation protein YtaF</fullName>
    </submittedName>
</protein>
<dbReference type="InterPro" id="IPR003810">
    <property type="entry name" value="Mntp/YtaF"/>
</dbReference>
<evidence type="ECO:0000256" key="1">
    <source>
        <dbReference type="ARBA" id="ARBA00022475"/>
    </source>
</evidence>
<dbReference type="EMBL" id="FOMG01000043">
    <property type="protein sequence ID" value="SFD40882.1"/>
    <property type="molecule type" value="Genomic_DNA"/>
</dbReference>
<reference evidence="6 7" key="1">
    <citation type="submission" date="2016-10" db="EMBL/GenBank/DDBJ databases">
        <authorList>
            <person name="de Groot N.N."/>
        </authorList>
    </citation>
    <scope>NUCLEOTIDE SEQUENCE [LARGE SCALE GENOMIC DNA]</scope>
    <source>
        <strain evidence="6 7">DSM 12992</strain>
    </source>
</reference>
<evidence type="ECO:0000313" key="6">
    <source>
        <dbReference type="EMBL" id="SFD40882.1"/>
    </source>
</evidence>
<dbReference type="PANTHER" id="PTHR35529:SF2">
    <property type="entry name" value="SPORULATION PROTEIN YTAF-RELATED"/>
    <property type="match status" value="1"/>
</dbReference>
<proteinExistence type="predicted"/>
<keyword evidence="2 5" id="KW-0812">Transmembrane</keyword>
<dbReference type="PANTHER" id="PTHR35529">
    <property type="entry name" value="MANGANESE EFFLUX PUMP MNTP-RELATED"/>
    <property type="match status" value="1"/>
</dbReference>
<feature type="transmembrane region" description="Helical" evidence="5">
    <location>
        <begin position="188"/>
        <end position="206"/>
    </location>
</feature>
<evidence type="ECO:0000313" key="7">
    <source>
        <dbReference type="Proteomes" id="UP000199263"/>
    </source>
</evidence>
<feature type="transmembrane region" description="Helical" evidence="5">
    <location>
        <begin position="130"/>
        <end position="151"/>
    </location>
</feature>
<feature type="transmembrane region" description="Helical" evidence="5">
    <location>
        <begin position="36"/>
        <end position="54"/>
    </location>
</feature>
<dbReference type="Proteomes" id="UP000199263">
    <property type="component" value="Unassembled WGS sequence"/>
</dbReference>
<sequence length="207" mass="23537">MQFFSPLLLSISSNLDTFRISNFYGAKKICINKVQIMLISIITTIATFFSMYLGTLIKNLFLSEITTLFGSVLLIFIGIYFFVEYIRLKKKSLGEDTSYYVENISKYNMFLEEGKLSIFNNSVDIHFKDYIFISLALSKINVQLGIIASIIGVNIPLSIFFNFIITIVSLCLGEYVGKSCFSKLVTKYSYLVCGCIIIILGVYEMFI</sequence>
<evidence type="ECO:0000256" key="2">
    <source>
        <dbReference type="ARBA" id="ARBA00022692"/>
    </source>
</evidence>
<gene>
    <name evidence="6" type="ORF">SAMN05421842_1434</name>
</gene>
<dbReference type="RefSeq" id="WP_090094365.1">
    <property type="nucleotide sequence ID" value="NZ_FOMG01000043.1"/>
</dbReference>
<organism evidence="6 7">
    <name type="scientific">Clostridium uliginosum</name>
    <dbReference type="NCBI Taxonomy" id="119641"/>
    <lineage>
        <taxon>Bacteria</taxon>
        <taxon>Bacillati</taxon>
        <taxon>Bacillota</taxon>
        <taxon>Clostridia</taxon>
        <taxon>Eubacteriales</taxon>
        <taxon>Clostridiaceae</taxon>
        <taxon>Clostridium</taxon>
    </lineage>
</organism>
<accession>A0A1I1S3F7</accession>
<evidence type="ECO:0000256" key="5">
    <source>
        <dbReference type="SAM" id="Phobius"/>
    </source>
</evidence>
<evidence type="ECO:0000256" key="3">
    <source>
        <dbReference type="ARBA" id="ARBA00022989"/>
    </source>
</evidence>